<feature type="binding site" evidence="6">
    <location>
        <position position="241"/>
    </location>
    <ligand>
        <name>Mg(2+)</name>
        <dbReference type="ChEBI" id="CHEBI:18420"/>
    </ligand>
</feature>
<dbReference type="SFLD" id="SFLDF00009">
    <property type="entry name" value="o-succinylbenzoate_synthase"/>
    <property type="match status" value="1"/>
</dbReference>
<dbReference type="SUPFAM" id="SSF51604">
    <property type="entry name" value="Enolase C-terminal domain-like"/>
    <property type="match status" value="1"/>
</dbReference>
<evidence type="ECO:0000256" key="7">
    <source>
        <dbReference type="RuleBase" id="RU366006"/>
    </source>
</evidence>
<feature type="active site" description="Proton acceptor; specific for (R)-substrate epimerization" evidence="5">
    <location>
        <position position="162"/>
    </location>
</feature>
<dbReference type="GO" id="GO:0000287">
    <property type="term" value="F:magnesium ion binding"/>
    <property type="evidence" value="ECO:0007669"/>
    <property type="project" value="UniProtKB-ARBA"/>
</dbReference>
<dbReference type="GO" id="GO:0006518">
    <property type="term" value="P:peptide metabolic process"/>
    <property type="evidence" value="ECO:0007669"/>
    <property type="project" value="UniProtKB-ARBA"/>
</dbReference>
<dbReference type="PANTHER" id="PTHR48073">
    <property type="entry name" value="O-SUCCINYLBENZOATE SYNTHASE-RELATED"/>
    <property type="match status" value="1"/>
</dbReference>
<keyword evidence="10" id="KW-1185">Reference proteome</keyword>
<comment type="similarity">
    <text evidence="1 7">Belongs to the mandelate racemase/muconate lactonizing enzyme family.</text>
</comment>
<dbReference type="SFLD" id="SFLDG00180">
    <property type="entry name" value="muconate_cycloisomerase"/>
    <property type="match status" value="1"/>
</dbReference>
<dbReference type="EC" id="5.1.1.-" evidence="7"/>
<dbReference type="EMBL" id="RJJE01000017">
    <property type="protein sequence ID" value="RNI28010.1"/>
    <property type="molecule type" value="Genomic_DNA"/>
</dbReference>
<organism evidence="9 10">
    <name type="scientific">Rufibacter immobilis</name>
    <dbReference type="NCBI Taxonomy" id="1348778"/>
    <lineage>
        <taxon>Bacteria</taxon>
        <taxon>Pseudomonadati</taxon>
        <taxon>Bacteroidota</taxon>
        <taxon>Cytophagia</taxon>
        <taxon>Cytophagales</taxon>
        <taxon>Hymenobacteraceae</taxon>
        <taxon>Rufibacter</taxon>
    </lineage>
</organism>
<protein>
    <recommendedName>
        <fullName evidence="7">Dipeptide epimerase</fullName>
        <ecNumber evidence="7">5.1.1.-</ecNumber>
    </recommendedName>
</protein>
<dbReference type="PANTHER" id="PTHR48073:SF2">
    <property type="entry name" value="O-SUCCINYLBENZOATE SYNTHASE"/>
    <property type="match status" value="1"/>
</dbReference>
<comment type="cofactor">
    <cofactor evidence="6 7">
        <name>Mg(2+)</name>
        <dbReference type="ChEBI" id="CHEBI:18420"/>
    </cofactor>
    <text evidence="6 7">Binds 1 Mg(2+) ion per subunit.</text>
</comment>
<reference evidence="9 10" key="1">
    <citation type="submission" date="2018-11" db="EMBL/GenBank/DDBJ databases">
        <title>Rufibacter latericius sp. nov., isolated from water in Baiyang Lake.</title>
        <authorList>
            <person name="Yang Y."/>
        </authorList>
    </citation>
    <scope>NUCLEOTIDE SEQUENCE [LARGE SCALE GENOMIC DNA]</scope>
    <source>
        <strain evidence="9 10">MCC P1</strain>
    </source>
</reference>
<dbReference type="Gene3D" id="3.20.20.120">
    <property type="entry name" value="Enolase-like C-terminal domain"/>
    <property type="match status" value="1"/>
</dbReference>
<comment type="caution">
    <text evidence="9">The sequence shown here is derived from an EMBL/GenBank/DDBJ whole genome shotgun (WGS) entry which is preliminary data.</text>
</comment>
<dbReference type="InterPro" id="IPR029017">
    <property type="entry name" value="Enolase-like_N"/>
</dbReference>
<dbReference type="SMART" id="SM00922">
    <property type="entry name" value="MR_MLE"/>
    <property type="match status" value="1"/>
</dbReference>
<name>A0A3M9MR76_9BACT</name>
<evidence type="ECO:0000256" key="3">
    <source>
        <dbReference type="ARBA" id="ARBA00022842"/>
    </source>
</evidence>
<feature type="binding site" evidence="6">
    <location>
        <position position="216"/>
    </location>
    <ligand>
        <name>Mg(2+)</name>
        <dbReference type="ChEBI" id="CHEBI:18420"/>
    </ligand>
</feature>
<dbReference type="InterPro" id="IPR036849">
    <property type="entry name" value="Enolase-like_C_sf"/>
</dbReference>
<dbReference type="InterPro" id="IPR013341">
    <property type="entry name" value="Mandelate_racemase_N_dom"/>
</dbReference>
<dbReference type="SFLD" id="SFLDS00001">
    <property type="entry name" value="Enolase"/>
    <property type="match status" value="1"/>
</dbReference>
<proteinExistence type="inferred from homology"/>
<evidence type="ECO:0000313" key="10">
    <source>
        <dbReference type="Proteomes" id="UP000271010"/>
    </source>
</evidence>
<keyword evidence="4 7" id="KW-0413">Isomerase</keyword>
<dbReference type="OrthoDB" id="9775391at2"/>
<dbReference type="Gene3D" id="3.30.390.10">
    <property type="entry name" value="Enolase-like, N-terminal domain"/>
    <property type="match status" value="1"/>
</dbReference>
<dbReference type="RefSeq" id="WP_123134477.1">
    <property type="nucleotide sequence ID" value="NZ_RJJE01000017.1"/>
</dbReference>
<dbReference type="AlphaFoldDB" id="A0A3M9MR76"/>
<feature type="binding site" evidence="6">
    <location>
        <position position="190"/>
    </location>
    <ligand>
        <name>Mg(2+)</name>
        <dbReference type="ChEBI" id="CHEBI:18420"/>
    </ligand>
</feature>
<evidence type="ECO:0000256" key="6">
    <source>
        <dbReference type="PIRSR" id="PIRSR634603-3"/>
    </source>
</evidence>
<feature type="domain" description="Mandelate racemase/muconate lactonizing enzyme C-terminal" evidence="8">
    <location>
        <begin position="141"/>
        <end position="237"/>
    </location>
</feature>
<dbReference type="SUPFAM" id="SSF54826">
    <property type="entry name" value="Enolase N-terminal domain-like"/>
    <property type="match status" value="1"/>
</dbReference>
<accession>A0A3M9MR76</accession>
<keyword evidence="3 6" id="KW-0460">Magnesium</keyword>
<evidence type="ECO:0000256" key="5">
    <source>
        <dbReference type="PIRSR" id="PIRSR634603-1"/>
    </source>
</evidence>
<sequence>MKIREINVWKANLDLTRPYTIAFKTVSAVENVLVEITLENGLSGIGAGNPSKEVVGEALSQTWAALQPENLEWLIGQDIRHFQLLCDELPQRLPRNPAARAALDIALHDLFSKYLQVPLVSFLGQRLKALPTSITIGIKDVAETLAEAEEYVGRGFTHLKVKTGQTVEQDVERLVKLREVYQDRVHIRIDANQGYTAQDLERFCAQTALLDIELIEQPLKASIIDELRALPDAVKDLVAADESLLSPSDAFRLASAPRACGIYNIKLMKCGGVYAGRQIASIAQQANIDLMWGCNDESIVSISAALHAAFSCPNTKYIDLDGSLDLARDVVTGGFLLENGIMRPNGKPGLGVERIPEYA</sequence>
<dbReference type="Pfam" id="PF02746">
    <property type="entry name" value="MR_MLE_N"/>
    <property type="match status" value="1"/>
</dbReference>
<evidence type="ECO:0000259" key="8">
    <source>
        <dbReference type="SMART" id="SM00922"/>
    </source>
</evidence>
<keyword evidence="2 6" id="KW-0479">Metal-binding</keyword>
<dbReference type="FunFam" id="3.30.390.10:FF:000009">
    <property type="entry name" value="Hydrophobic dipeptide epimerase"/>
    <property type="match status" value="1"/>
</dbReference>
<evidence type="ECO:0000256" key="1">
    <source>
        <dbReference type="ARBA" id="ARBA00008031"/>
    </source>
</evidence>
<dbReference type="GO" id="GO:0016855">
    <property type="term" value="F:racemase and epimerase activity, acting on amino acids and derivatives"/>
    <property type="evidence" value="ECO:0007669"/>
    <property type="project" value="UniProtKB-UniRule"/>
</dbReference>
<evidence type="ECO:0000256" key="2">
    <source>
        <dbReference type="ARBA" id="ARBA00022723"/>
    </source>
</evidence>
<dbReference type="InterPro" id="IPR013342">
    <property type="entry name" value="Mandelate_racemase_C"/>
</dbReference>
<dbReference type="CDD" id="cd03319">
    <property type="entry name" value="L-Ala-DL-Glu_epimerase"/>
    <property type="match status" value="1"/>
</dbReference>
<evidence type="ECO:0000256" key="4">
    <source>
        <dbReference type="ARBA" id="ARBA00023235"/>
    </source>
</evidence>
<dbReference type="InterPro" id="IPR029065">
    <property type="entry name" value="Enolase_C-like"/>
</dbReference>
<feature type="active site" description="Proton acceptor; specific for (S)-substrate epimerization" evidence="5">
    <location>
        <position position="266"/>
    </location>
</feature>
<dbReference type="Proteomes" id="UP000271010">
    <property type="component" value="Unassembled WGS sequence"/>
</dbReference>
<dbReference type="InterPro" id="IPR034603">
    <property type="entry name" value="Dipeptide_epimerase"/>
</dbReference>
<gene>
    <name evidence="9" type="ORF">EFA69_18170</name>
</gene>
<dbReference type="Pfam" id="PF13378">
    <property type="entry name" value="MR_MLE_C"/>
    <property type="match status" value="1"/>
</dbReference>
<evidence type="ECO:0000313" key="9">
    <source>
        <dbReference type="EMBL" id="RNI28010.1"/>
    </source>
</evidence>